<reference evidence="2 3" key="1">
    <citation type="journal article" date="2007" name="Proc. Natl. Acad. Sci. U.S.A.">
        <title>Independent sorting-out of thousands of duplicated gene pairs in two yeast species descended from a whole-genome duplication.</title>
        <authorList>
            <person name="Scannell D.R."/>
            <person name="Frank A.C."/>
            <person name="Conant G.C."/>
            <person name="Byrne K.P."/>
            <person name="Woolfit M."/>
            <person name="Wolfe K.H."/>
        </authorList>
    </citation>
    <scope>NUCLEOTIDE SEQUENCE [LARGE SCALE GENOMIC DNA]</scope>
    <source>
        <strain evidence="3">ATCC 22028 / DSM 70294 / BCRC 21397 / CBS 2163 / NBRC 10782 / NRRL Y-8283 / UCD 57-17</strain>
    </source>
</reference>
<proteinExistence type="predicted"/>
<dbReference type="InParanoid" id="A7TL00"/>
<dbReference type="FunCoup" id="A7TL00">
    <property type="interactions" value="31"/>
</dbReference>
<dbReference type="EMBL" id="DS480411">
    <property type="protein sequence ID" value="EDO17056.1"/>
    <property type="molecule type" value="Genomic_DNA"/>
</dbReference>
<dbReference type="eggNOG" id="ENOG502S4UZ">
    <property type="taxonomic scope" value="Eukaryota"/>
</dbReference>
<dbReference type="HOGENOM" id="CLU_126659_0_0_1"/>
<protein>
    <submittedName>
        <fullName evidence="2">Uncharacterized protein</fullName>
    </submittedName>
</protein>
<evidence type="ECO:0000313" key="3">
    <source>
        <dbReference type="Proteomes" id="UP000000267"/>
    </source>
</evidence>
<name>A7TL00_VANPO</name>
<dbReference type="PhylomeDB" id="A7TL00"/>
<feature type="region of interest" description="Disordered" evidence="1">
    <location>
        <begin position="90"/>
        <end position="110"/>
    </location>
</feature>
<keyword evidence="3" id="KW-1185">Reference proteome</keyword>
<organism evidence="3">
    <name type="scientific">Vanderwaltozyma polyspora (strain ATCC 22028 / DSM 70294 / BCRC 21397 / CBS 2163 / NBRC 10782 / NRRL Y-8283 / UCD 57-17)</name>
    <name type="common">Kluyveromyces polysporus</name>
    <dbReference type="NCBI Taxonomy" id="436907"/>
    <lineage>
        <taxon>Eukaryota</taxon>
        <taxon>Fungi</taxon>
        <taxon>Dikarya</taxon>
        <taxon>Ascomycota</taxon>
        <taxon>Saccharomycotina</taxon>
        <taxon>Saccharomycetes</taxon>
        <taxon>Saccharomycetales</taxon>
        <taxon>Saccharomycetaceae</taxon>
        <taxon>Vanderwaltozyma</taxon>
    </lineage>
</organism>
<evidence type="ECO:0000313" key="2">
    <source>
        <dbReference type="EMBL" id="EDO17056.1"/>
    </source>
</evidence>
<accession>A7TL00</accession>
<evidence type="ECO:0000256" key="1">
    <source>
        <dbReference type="SAM" id="MobiDB-lite"/>
    </source>
</evidence>
<dbReference type="GeneID" id="5545248"/>
<dbReference type="OrthoDB" id="4063176at2759"/>
<dbReference type="RefSeq" id="XP_001644914.1">
    <property type="nucleotide sequence ID" value="XM_001644864.1"/>
</dbReference>
<feature type="compositionally biased region" description="Basic and acidic residues" evidence="1">
    <location>
        <begin position="97"/>
        <end position="110"/>
    </location>
</feature>
<dbReference type="AlphaFoldDB" id="A7TL00"/>
<dbReference type="KEGG" id="vpo:Kpol_530p26"/>
<gene>
    <name evidence="2" type="ORF">Kpol_530p26</name>
</gene>
<dbReference type="Proteomes" id="UP000000267">
    <property type="component" value="Unassembled WGS sequence"/>
</dbReference>
<sequence length="203" mass="23542">MLNRRRKYISESMLNSETLVAYSFAASGFTNLENDHFIVSLSHSQGFAWNQDLFASQYQQMCKVVYDGHNDNMDKLLDYIKLKTEEVKNSSTPIENTNRENDLKNFYHENDNTSSDVIDCAIEDDSKSLESNEVDTRHRRRSNSFLISKIRAEVTRPRRKSGRSVSFVSDSKNGNYSRNKITEIDINGESKENLKYKWLASKK</sequence>
<dbReference type="OMA" id="QYQQMCK"/>